<evidence type="ECO:0000259" key="8">
    <source>
        <dbReference type="PROSITE" id="PS50217"/>
    </source>
</evidence>
<comment type="subcellular location">
    <subcellularLocation>
        <location evidence="1">Nucleus</location>
    </subcellularLocation>
</comment>
<organism evidence="9 10">
    <name type="scientific">Fraxinus pennsylvanica</name>
    <dbReference type="NCBI Taxonomy" id="56036"/>
    <lineage>
        <taxon>Eukaryota</taxon>
        <taxon>Viridiplantae</taxon>
        <taxon>Streptophyta</taxon>
        <taxon>Embryophyta</taxon>
        <taxon>Tracheophyta</taxon>
        <taxon>Spermatophyta</taxon>
        <taxon>Magnoliopsida</taxon>
        <taxon>eudicotyledons</taxon>
        <taxon>Gunneridae</taxon>
        <taxon>Pentapetalae</taxon>
        <taxon>asterids</taxon>
        <taxon>lamiids</taxon>
        <taxon>Lamiales</taxon>
        <taxon>Oleaceae</taxon>
        <taxon>Oleeae</taxon>
        <taxon>Fraxinus</taxon>
    </lineage>
</organism>
<evidence type="ECO:0000256" key="1">
    <source>
        <dbReference type="ARBA" id="ARBA00004123"/>
    </source>
</evidence>
<accession>A0AAD1ZYM8</accession>
<feature type="compositionally biased region" description="Polar residues" evidence="7">
    <location>
        <begin position="155"/>
        <end position="167"/>
    </location>
</feature>
<feature type="coiled-coil region" evidence="6">
    <location>
        <begin position="270"/>
        <end position="318"/>
    </location>
</feature>
<dbReference type="PANTHER" id="PTHR13690:SF86">
    <property type="entry name" value="TRANSCRIPTION FACTOR VIP1"/>
    <property type="match status" value="1"/>
</dbReference>
<dbReference type="Pfam" id="PF00170">
    <property type="entry name" value="bZIP_1"/>
    <property type="match status" value="1"/>
</dbReference>
<dbReference type="EMBL" id="OU503049">
    <property type="protein sequence ID" value="CAI9775462.1"/>
    <property type="molecule type" value="Genomic_DNA"/>
</dbReference>
<dbReference type="InterPro" id="IPR044759">
    <property type="entry name" value="bZIP_RF2"/>
</dbReference>
<evidence type="ECO:0000256" key="3">
    <source>
        <dbReference type="ARBA" id="ARBA00023125"/>
    </source>
</evidence>
<feature type="region of interest" description="Disordered" evidence="7">
    <location>
        <begin position="1"/>
        <end position="22"/>
    </location>
</feature>
<gene>
    <name evidence="9" type="ORF">FPE_LOCUS22892</name>
</gene>
<dbReference type="GO" id="GO:0005634">
    <property type="term" value="C:nucleus"/>
    <property type="evidence" value="ECO:0007669"/>
    <property type="project" value="UniProtKB-SubCell"/>
</dbReference>
<dbReference type="GO" id="GO:0003677">
    <property type="term" value="F:DNA binding"/>
    <property type="evidence" value="ECO:0007669"/>
    <property type="project" value="UniProtKB-KW"/>
</dbReference>
<evidence type="ECO:0000256" key="4">
    <source>
        <dbReference type="ARBA" id="ARBA00023163"/>
    </source>
</evidence>
<feature type="region of interest" description="Disordered" evidence="7">
    <location>
        <begin position="344"/>
        <end position="406"/>
    </location>
</feature>
<evidence type="ECO:0000313" key="10">
    <source>
        <dbReference type="Proteomes" id="UP000834106"/>
    </source>
</evidence>
<evidence type="ECO:0000256" key="5">
    <source>
        <dbReference type="ARBA" id="ARBA00023242"/>
    </source>
</evidence>
<dbReference type="AlphaFoldDB" id="A0AAD1ZYM8"/>
<protein>
    <recommendedName>
        <fullName evidence="8">BZIP domain-containing protein</fullName>
    </recommendedName>
</protein>
<dbReference type="SMART" id="SM00338">
    <property type="entry name" value="BRLZ"/>
    <property type="match status" value="1"/>
</dbReference>
<evidence type="ECO:0000256" key="6">
    <source>
        <dbReference type="SAM" id="Coils"/>
    </source>
</evidence>
<dbReference type="PROSITE" id="PS50217">
    <property type="entry name" value="BZIP"/>
    <property type="match status" value="1"/>
</dbReference>
<keyword evidence="6" id="KW-0175">Coiled coil</keyword>
<feature type="compositionally biased region" description="Pro residues" evidence="7">
    <location>
        <begin position="142"/>
        <end position="153"/>
    </location>
</feature>
<dbReference type="CDD" id="cd14703">
    <property type="entry name" value="bZIP_plant_RF2"/>
    <property type="match status" value="1"/>
</dbReference>
<dbReference type="InterPro" id="IPR046347">
    <property type="entry name" value="bZIP_sf"/>
</dbReference>
<feature type="compositionally biased region" description="Polar residues" evidence="7">
    <location>
        <begin position="381"/>
        <end position="395"/>
    </location>
</feature>
<feature type="region of interest" description="Disordered" evidence="7">
    <location>
        <begin position="142"/>
        <end position="168"/>
    </location>
</feature>
<evidence type="ECO:0000256" key="2">
    <source>
        <dbReference type="ARBA" id="ARBA00023015"/>
    </source>
</evidence>
<keyword evidence="3" id="KW-0238">DNA-binding</keyword>
<evidence type="ECO:0000256" key="7">
    <source>
        <dbReference type="SAM" id="MobiDB-lite"/>
    </source>
</evidence>
<dbReference type="PANTHER" id="PTHR13690">
    <property type="entry name" value="TRANSCRIPTION FACTOR POSF21-RELATED"/>
    <property type="match status" value="1"/>
</dbReference>
<keyword evidence="2" id="KW-0805">Transcription regulation</keyword>
<dbReference type="InterPro" id="IPR004827">
    <property type="entry name" value="bZIP"/>
</dbReference>
<dbReference type="FunFam" id="1.20.5.170:FF:000083">
    <property type="entry name" value="Transcription factor VIP1"/>
    <property type="match status" value="1"/>
</dbReference>
<name>A0AAD1ZYM8_9LAMI</name>
<dbReference type="SUPFAM" id="SSF57959">
    <property type="entry name" value="Leucine zipper domain"/>
    <property type="match status" value="1"/>
</dbReference>
<proteinExistence type="predicted"/>
<dbReference type="Gene3D" id="1.20.5.170">
    <property type="match status" value="1"/>
</dbReference>
<keyword evidence="4" id="KW-0804">Transcription</keyword>
<evidence type="ECO:0000313" key="9">
    <source>
        <dbReference type="EMBL" id="CAI9775462.1"/>
    </source>
</evidence>
<feature type="compositionally biased region" description="Polar residues" evidence="7">
    <location>
        <begin position="347"/>
        <end position="370"/>
    </location>
</feature>
<sequence>MSIPNGNKEKGTVSADQLPTPLREDEVLMMDITAAEEEEITQWKIAAEQEAVVGKAVEQKYIAQQHAQIENRGWMEPKFAAKHIPAGPYVPGRTDLDRMPEAPTRGAHHRRAHSETFFRFSDLDDFLLDDVASNLNFDLPPNLPSLPNGPPAQPAWSNNSESRSVSHGSHFRSLSVDADFFEGLGFDGPAPSTEENNKAGQASGGPRHRHSYSMDGYGSATSFEEDSSAKKAMAADRLAELALIDPKRAKRILANRQSAARSKDRKIRYTSELEKKVQTLQTEATTLSAQITILQRDTTGLTSENKELKLKLQALEQQAHLRDALNETLREELQRLKIAAGQIPAANGNNRGTRSPFSSQPQAFNPFSNHQAQQQQQQFQMPHSASNNPSLSMQPRPSYGDFNQGV</sequence>
<keyword evidence="10" id="KW-1185">Reference proteome</keyword>
<feature type="region of interest" description="Disordered" evidence="7">
    <location>
        <begin position="185"/>
        <end position="223"/>
    </location>
</feature>
<dbReference type="GO" id="GO:0003700">
    <property type="term" value="F:DNA-binding transcription factor activity"/>
    <property type="evidence" value="ECO:0007669"/>
    <property type="project" value="InterPro"/>
</dbReference>
<feature type="compositionally biased region" description="Low complexity" evidence="7">
    <location>
        <begin position="371"/>
        <end position="380"/>
    </location>
</feature>
<reference evidence="9" key="1">
    <citation type="submission" date="2023-05" db="EMBL/GenBank/DDBJ databases">
        <authorList>
            <person name="Huff M."/>
        </authorList>
    </citation>
    <scope>NUCLEOTIDE SEQUENCE</scope>
</reference>
<feature type="domain" description="BZIP" evidence="8">
    <location>
        <begin position="245"/>
        <end position="308"/>
    </location>
</feature>
<dbReference type="Proteomes" id="UP000834106">
    <property type="component" value="Chromosome 14"/>
</dbReference>
<keyword evidence="5" id="KW-0539">Nucleus</keyword>